<dbReference type="InterPro" id="IPR019434">
    <property type="entry name" value="DUF2423"/>
</dbReference>
<reference evidence="3" key="2">
    <citation type="submission" date="2015-06" db="UniProtKB">
        <authorList>
            <consortium name="EnsemblProtists"/>
        </authorList>
    </citation>
    <scope>IDENTIFICATION</scope>
    <source>
        <strain evidence="3">Emoy2</strain>
    </source>
</reference>
<feature type="domain" description="DUF2423" evidence="2">
    <location>
        <begin position="1"/>
        <end position="44"/>
    </location>
</feature>
<dbReference type="Pfam" id="PF10338">
    <property type="entry name" value="YBL028C_N"/>
    <property type="match status" value="1"/>
</dbReference>
<sequence length="120" mass="13504">MAKSLRSKIKRKFRTELRKRIGVPHEAIREAKIQENLKNAIAAQGTGTSVANLKKLMGTSVPMSSRVITGVVSDSTPKDTAGLDQEVDVPMTDVKKDKKDRKRKRKPKFVHFHQLRKKGV</sequence>
<feature type="region of interest" description="Disordered" evidence="1">
    <location>
        <begin position="72"/>
        <end position="120"/>
    </location>
</feature>
<dbReference type="HOGENOM" id="CLU_2054027_0_0_1"/>
<dbReference type="OMA" id="QEADANM"/>
<evidence type="ECO:0000313" key="4">
    <source>
        <dbReference type="Proteomes" id="UP000011713"/>
    </source>
</evidence>
<evidence type="ECO:0000313" key="3">
    <source>
        <dbReference type="EnsemblProtists" id="HpaP804344"/>
    </source>
</evidence>
<accession>M4BDH7</accession>
<proteinExistence type="predicted"/>
<name>M4BDH7_HYAAE</name>
<feature type="compositionally biased region" description="Basic residues" evidence="1">
    <location>
        <begin position="98"/>
        <end position="120"/>
    </location>
</feature>
<dbReference type="EnsemblProtists" id="HpaT804344">
    <property type="protein sequence ID" value="HpaP804344"/>
    <property type="gene ID" value="HpaG804344"/>
</dbReference>
<dbReference type="Proteomes" id="UP000011713">
    <property type="component" value="Unassembled WGS sequence"/>
</dbReference>
<dbReference type="VEuPathDB" id="FungiDB:HpaG804344"/>
<protein>
    <recommendedName>
        <fullName evidence="2">DUF2423 domain-containing protein</fullName>
    </recommendedName>
</protein>
<reference evidence="4" key="1">
    <citation type="journal article" date="2010" name="Science">
        <title>Signatures of adaptation to obligate biotrophy in the Hyaloperonospora arabidopsidis genome.</title>
        <authorList>
            <person name="Baxter L."/>
            <person name="Tripathy S."/>
            <person name="Ishaque N."/>
            <person name="Boot N."/>
            <person name="Cabral A."/>
            <person name="Kemen E."/>
            <person name="Thines M."/>
            <person name="Ah-Fong A."/>
            <person name="Anderson R."/>
            <person name="Badejoko W."/>
            <person name="Bittner-Eddy P."/>
            <person name="Boore J.L."/>
            <person name="Chibucos M.C."/>
            <person name="Coates M."/>
            <person name="Dehal P."/>
            <person name="Delehaunty K."/>
            <person name="Dong S."/>
            <person name="Downton P."/>
            <person name="Dumas B."/>
            <person name="Fabro G."/>
            <person name="Fronick C."/>
            <person name="Fuerstenberg S.I."/>
            <person name="Fulton L."/>
            <person name="Gaulin E."/>
            <person name="Govers F."/>
            <person name="Hughes L."/>
            <person name="Humphray S."/>
            <person name="Jiang R.H."/>
            <person name="Judelson H."/>
            <person name="Kamoun S."/>
            <person name="Kyung K."/>
            <person name="Meijer H."/>
            <person name="Minx P."/>
            <person name="Morris P."/>
            <person name="Nelson J."/>
            <person name="Phuntumart V."/>
            <person name="Qutob D."/>
            <person name="Rehmany A."/>
            <person name="Rougon-Cardoso A."/>
            <person name="Ryden P."/>
            <person name="Torto-Alalibo T."/>
            <person name="Studholme D."/>
            <person name="Wang Y."/>
            <person name="Win J."/>
            <person name="Wood J."/>
            <person name="Clifton S.W."/>
            <person name="Rogers J."/>
            <person name="Van den Ackerveken G."/>
            <person name="Jones J.D."/>
            <person name="McDowell J.M."/>
            <person name="Beynon J."/>
            <person name="Tyler B.M."/>
        </authorList>
    </citation>
    <scope>NUCLEOTIDE SEQUENCE [LARGE SCALE GENOMIC DNA]</scope>
    <source>
        <strain evidence="4">Emoy2</strain>
    </source>
</reference>
<dbReference type="eggNOG" id="ENOG502S9NE">
    <property type="taxonomic scope" value="Eukaryota"/>
</dbReference>
<evidence type="ECO:0000256" key="1">
    <source>
        <dbReference type="SAM" id="MobiDB-lite"/>
    </source>
</evidence>
<dbReference type="AlphaFoldDB" id="M4BDH7"/>
<organism evidence="3 4">
    <name type="scientific">Hyaloperonospora arabidopsidis (strain Emoy2)</name>
    <name type="common">Downy mildew agent</name>
    <name type="synonym">Peronospora arabidopsidis</name>
    <dbReference type="NCBI Taxonomy" id="559515"/>
    <lineage>
        <taxon>Eukaryota</taxon>
        <taxon>Sar</taxon>
        <taxon>Stramenopiles</taxon>
        <taxon>Oomycota</taxon>
        <taxon>Peronosporomycetes</taxon>
        <taxon>Peronosporales</taxon>
        <taxon>Peronosporaceae</taxon>
        <taxon>Hyaloperonospora</taxon>
    </lineage>
</organism>
<dbReference type="InParanoid" id="M4BDH7"/>
<keyword evidence="4" id="KW-1185">Reference proteome</keyword>
<dbReference type="EMBL" id="JH598161">
    <property type="status" value="NOT_ANNOTATED_CDS"/>
    <property type="molecule type" value="Genomic_DNA"/>
</dbReference>
<evidence type="ECO:0000259" key="2">
    <source>
        <dbReference type="Pfam" id="PF10338"/>
    </source>
</evidence>